<dbReference type="Proteomes" id="UP000256964">
    <property type="component" value="Unassembled WGS sequence"/>
</dbReference>
<evidence type="ECO:0000313" key="2">
    <source>
        <dbReference type="Proteomes" id="UP000256964"/>
    </source>
</evidence>
<evidence type="ECO:0000313" key="1">
    <source>
        <dbReference type="EMBL" id="RDX54341.1"/>
    </source>
</evidence>
<proteinExistence type="predicted"/>
<protein>
    <submittedName>
        <fullName evidence="1">Uncharacterized protein</fullName>
    </submittedName>
</protein>
<reference evidence="1 2" key="1">
    <citation type="journal article" date="2018" name="Biotechnol. Biofuels">
        <title>Integrative visual omics of the white-rot fungus Polyporus brumalis exposes the biotechnological potential of its oxidative enzymes for delignifying raw plant biomass.</title>
        <authorList>
            <person name="Miyauchi S."/>
            <person name="Rancon A."/>
            <person name="Drula E."/>
            <person name="Hage H."/>
            <person name="Chaduli D."/>
            <person name="Favel A."/>
            <person name="Grisel S."/>
            <person name="Henrissat B."/>
            <person name="Herpoel-Gimbert I."/>
            <person name="Ruiz-Duenas F.J."/>
            <person name="Chevret D."/>
            <person name="Hainaut M."/>
            <person name="Lin J."/>
            <person name="Wang M."/>
            <person name="Pangilinan J."/>
            <person name="Lipzen A."/>
            <person name="Lesage-Meessen L."/>
            <person name="Navarro D."/>
            <person name="Riley R."/>
            <person name="Grigoriev I.V."/>
            <person name="Zhou S."/>
            <person name="Raouche S."/>
            <person name="Rosso M.N."/>
        </authorList>
    </citation>
    <scope>NUCLEOTIDE SEQUENCE [LARGE SCALE GENOMIC DNA]</scope>
    <source>
        <strain evidence="1 2">BRFM 1820</strain>
    </source>
</reference>
<dbReference type="EMBL" id="KZ857385">
    <property type="protein sequence ID" value="RDX54341.1"/>
    <property type="molecule type" value="Genomic_DNA"/>
</dbReference>
<gene>
    <name evidence="1" type="ORF">OH76DRAFT_1085338</name>
</gene>
<sequence>MESSDGRPSPRISCSSRPTVLLLPEPHRCISRGPAYVGGLASRSLNLLAYASRRTGSIFEGLIWGMPGRFAATSEALPGVALAVIRRPRPVTPSPDLALYVLTRGRTILTSNNRDILRIPTHDADAHSHWLAGNQSSTRCVFAHGTPSGRGVRTWLRRRAD</sequence>
<organism evidence="1 2">
    <name type="scientific">Lentinus brumalis</name>
    <dbReference type="NCBI Taxonomy" id="2498619"/>
    <lineage>
        <taxon>Eukaryota</taxon>
        <taxon>Fungi</taxon>
        <taxon>Dikarya</taxon>
        <taxon>Basidiomycota</taxon>
        <taxon>Agaricomycotina</taxon>
        <taxon>Agaricomycetes</taxon>
        <taxon>Polyporales</taxon>
        <taxon>Polyporaceae</taxon>
        <taxon>Lentinus</taxon>
    </lineage>
</organism>
<keyword evidence="2" id="KW-1185">Reference proteome</keyword>
<accession>A0A371DP89</accession>
<name>A0A371DP89_9APHY</name>
<dbReference type="AlphaFoldDB" id="A0A371DP89"/>